<sequence>MSKSHSTRDQKNLDIKSAKCNKSMMHIMENVLQLKSAVVFYFYFLVLQGDCFLNRGLFFNF</sequence>
<organism evidence="1">
    <name type="scientific">Rhizophora mucronata</name>
    <name type="common">Asiatic mangrove</name>
    <dbReference type="NCBI Taxonomy" id="61149"/>
    <lineage>
        <taxon>Eukaryota</taxon>
        <taxon>Viridiplantae</taxon>
        <taxon>Streptophyta</taxon>
        <taxon>Embryophyta</taxon>
        <taxon>Tracheophyta</taxon>
        <taxon>Spermatophyta</taxon>
        <taxon>Magnoliopsida</taxon>
        <taxon>eudicotyledons</taxon>
        <taxon>Gunneridae</taxon>
        <taxon>Pentapetalae</taxon>
        <taxon>rosids</taxon>
        <taxon>fabids</taxon>
        <taxon>Malpighiales</taxon>
        <taxon>Rhizophoraceae</taxon>
        <taxon>Rhizophora</taxon>
    </lineage>
</organism>
<accession>A0A2P2R002</accession>
<proteinExistence type="predicted"/>
<evidence type="ECO:0000313" key="1">
    <source>
        <dbReference type="EMBL" id="MBX72572.1"/>
    </source>
</evidence>
<name>A0A2P2R002_RHIMU</name>
<dbReference type="EMBL" id="GGEC01092088">
    <property type="protein sequence ID" value="MBX72572.1"/>
    <property type="molecule type" value="Transcribed_RNA"/>
</dbReference>
<dbReference type="AlphaFoldDB" id="A0A2P2R002"/>
<reference evidence="1" key="1">
    <citation type="submission" date="2018-02" db="EMBL/GenBank/DDBJ databases">
        <title>Rhizophora mucronata_Transcriptome.</title>
        <authorList>
            <person name="Meera S.P."/>
            <person name="Sreeshan A."/>
            <person name="Augustine A."/>
        </authorList>
    </citation>
    <scope>NUCLEOTIDE SEQUENCE</scope>
    <source>
        <tissue evidence="1">Leaf</tissue>
    </source>
</reference>
<protein>
    <submittedName>
        <fullName evidence="1">Uncharacterized protein</fullName>
    </submittedName>
</protein>